<gene>
    <name evidence="2" type="ORF">EV420DRAFT_1482149</name>
</gene>
<dbReference type="GeneID" id="85353413"/>
<evidence type="ECO:0000313" key="2">
    <source>
        <dbReference type="EMBL" id="KAK0452854.1"/>
    </source>
</evidence>
<dbReference type="EMBL" id="JAUEPS010000030">
    <property type="protein sequence ID" value="KAK0452854.1"/>
    <property type="molecule type" value="Genomic_DNA"/>
</dbReference>
<feature type="compositionally biased region" description="Basic and acidic residues" evidence="1">
    <location>
        <begin position="267"/>
        <end position="282"/>
    </location>
</feature>
<keyword evidence="3" id="KW-1185">Reference proteome</keyword>
<organism evidence="2 3">
    <name type="scientific">Armillaria tabescens</name>
    <name type="common">Ringless honey mushroom</name>
    <name type="synonym">Agaricus tabescens</name>
    <dbReference type="NCBI Taxonomy" id="1929756"/>
    <lineage>
        <taxon>Eukaryota</taxon>
        <taxon>Fungi</taxon>
        <taxon>Dikarya</taxon>
        <taxon>Basidiomycota</taxon>
        <taxon>Agaricomycotina</taxon>
        <taxon>Agaricomycetes</taxon>
        <taxon>Agaricomycetidae</taxon>
        <taxon>Agaricales</taxon>
        <taxon>Marasmiineae</taxon>
        <taxon>Physalacriaceae</taxon>
        <taxon>Desarmillaria</taxon>
    </lineage>
</organism>
<dbReference type="RefSeq" id="XP_060328190.1">
    <property type="nucleotide sequence ID" value="XM_060469865.1"/>
</dbReference>
<name>A0AA39N0G4_ARMTA</name>
<dbReference type="Proteomes" id="UP001175211">
    <property type="component" value="Unassembled WGS sequence"/>
</dbReference>
<reference evidence="2" key="1">
    <citation type="submission" date="2023-06" db="EMBL/GenBank/DDBJ databases">
        <authorList>
            <consortium name="Lawrence Berkeley National Laboratory"/>
            <person name="Ahrendt S."/>
            <person name="Sahu N."/>
            <person name="Indic B."/>
            <person name="Wong-Bajracharya J."/>
            <person name="Merenyi Z."/>
            <person name="Ke H.-M."/>
            <person name="Monk M."/>
            <person name="Kocsube S."/>
            <person name="Drula E."/>
            <person name="Lipzen A."/>
            <person name="Balint B."/>
            <person name="Henrissat B."/>
            <person name="Andreopoulos B."/>
            <person name="Martin F.M."/>
            <person name="Harder C.B."/>
            <person name="Rigling D."/>
            <person name="Ford K.L."/>
            <person name="Foster G.D."/>
            <person name="Pangilinan J."/>
            <person name="Papanicolaou A."/>
            <person name="Barry K."/>
            <person name="LaButti K."/>
            <person name="Viragh M."/>
            <person name="Koriabine M."/>
            <person name="Yan M."/>
            <person name="Riley R."/>
            <person name="Champramary S."/>
            <person name="Plett K.L."/>
            <person name="Tsai I.J."/>
            <person name="Slot J."/>
            <person name="Sipos G."/>
            <person name="Plett J."/>
            <person name="Nagy L.G."/>
            <person name="Grigoriev I.V."/>
        </authorList>
    </citation>
    <scope>NUCLEOTIDE SEQUENCE</scope>
    <source>
        <strain evidence="2">CCBAS 213</strain>
    </source>
</reference>
<proteinExistence type="predicted"/>
<evidence type="ECO:0000256" key="1">
    <source>
        <dbReference type="SAM" id="MobiDB-lite"/>
    </source>
</evidence>
<comment type="caution">
    <text evidence="2">The sequence shown here is derived from an EMBL/GenBank/DDBJ whole genome shotgun (WGS) entry which is preliminary data.</text>
</comment>
<dbReference type="AlphaFoldDB" id="A0AA39N0G4"/>
<sequence length="308" mass="35318">MSFVYRLDAGDTSIPTAQLELVKMQNTKGLRTFIKMMRSWRWGDENSSSKAAQGDLEDPVFVFWENQSKGTCLWQFSLIARVQSRILRIVQFIKQSLREGADVTVAWRKQGKKNVPMLEKSYSMKHWARISLPHSVFSERLGRKVLIERIVHALVAYGQAKSLVRERMHPQMQTVLVVQNLNVTFVQSGTLIGVGEEGDTLRRVVDRPFEVAEGVEYAKRISASVPGMIMEHEIRTQAPRYFCPKTVIQKFAYFYAQILTFNPKRAKAPEERKEESKAEKTPKSTFSSRRFVGIQSLNVGRQSHSDDT</sequence>
<evidence type="ECO:0000313" key="3">
    <source>
        <dbReference type="Proteomes" id="UP001175211"/>
    </source>
</evidence>
<protein>
    <submittedName>
        <fullName evidence="2">Uncharacterized protein</fullName>
    </submittedName>
</protein>
<feature type="region of interest" description="Disordered" evidence="1">
    <location>
        <begin position="265"/>
        <end position="308"/>
    </location>
</feature>
<accession>A0AA39N0G4</accession>